<feature type="domain" description="RNA polymerase Rpb1" evidence="6">
    <location>
        <begin position="23"/>
        <end position="326"/>
    </location>
</feature>
<keyword evidence="2" id="KW-0240">DNA-directed RNA polymerase</keyword>
<dbReference type="PANTHER" id="PTHR19376:SF36">
    <property type="entry name" value="DNA-DIRECTED RNA POLYMERASE IV SUBUNIT 1"/>
    <property type="match status" value="1"/>
</dbReference>
<keyword evidence="3" id="KW-0808">Transferase</keyword>
<proteinExistence type="predicted"/>
<dbReference type="InterPro" id="IPR007080">
    <property type="entry name" value="RNA_pol_Rpb1_1"/>
</dbReference>
<dbReference type="InterPro" id="IPR045867">
    <property type="entry name" value="DNA-dir_RpoC_beta_prime"/>
</dbReference>
<gene>
    <name evidence="7" type="ORF">KC19_7G050800</name>
</gene>
<keyword evidence="8" id="KW-1185">Reference proteome</keyword>
<evidence type="ECO:0000259" key="6">
    <source>
        <dbReference type="Pfam" id="PF04997"/>
    </source>
</evidence>
<evidence type="ECO:0000313" key="8">
    <source>
        <dbReference type="Proteomes" id="UP000822688"/>
    </source>
</evidence>
<evidence type="ECO:0000256" key="3">
    <source>
        <dbReference type="ARBA" id="ARBA00022679"/>
    </source>
</evidence>
<protein>
    <recommendedName>
        <fullName evidence="1">DNA-directed RNA polymerase</fullName>
        <ecNumber evidence="1">2.7.7.6</ecNumber>
    </recommendedName>
</protein>
<accession>A0A8T0H668</accession>
<dbReference type="Pfam" id="PF04997">
    <property type="entry name" value="RNA_pol_Rpb1_1"/>
    <property type="match status" value="1"/>
</dbReference>
<dbReference type="Gene3D" id="4.10.860.120">
    <property type="entry name" value="RNA polymerase II, clamp domain"/>
    <property type="match status" value="1"/>
</dbReference>
<dbReference type="EC" id="2.7.7.6" evidence="1"/>
<dbReference type="PANTHER" id="PTHR19376">
    <property type="entry name" value="DNA-DIRECTED RNA POLYMERASE"/>
    <property type="match status" value="1"/>
</dbReference>
<dbReference type="GO" id="GO:0003677">
    <property type="term" value="F:DNA binding"/>
    <property type="evidence" value="ECO:0007669"/>
    <property type="project" value="InterPro"/>
</dbReference>
<evidence type="ECO:0000313" key="7">
    <source>
        <dbReference type="EMBL" id="KAG0566265.1"/>
    </source>
</evidence>
<dbReference type="InterPro" id="IPR044893">
    <property type="entry name" value="RNA_pol_Rpb1_clamp_domain"/>
</dbReference>
<dbReference type="AlphaFoldDB" id="A0A8T0H668"/>
<evidence type="ECO:0000256" key="4">
    <source>
        <dbReference type="ARBA" id="ARBA00022695"/>
    </source>
</evidence>
<keyword evidence="4" id="KW-0548">Nucleotidyltransferase</keyword>
<evidence type="ECO:0000256" key="2">
    <source>
        <dbReference type="ARBA" id="ARBA00022478"/>
    </source>
</evidence>
<sequence length="421" mass="46668">MQVMEAAAQSQPSQPPCAELVGLQFGLATHDDYVGFSVLEKRRKGQPRDELNSLKDPRLGIPVTDDICATCGGINYHECTGHFGHLELTQPIYHPNHVPLLQRILQKTCLACGLPRLKKKGQGTPAGTDVLNADVTQTTTSSRRPCKHCSPGYPDYRSILVKILPVKGRKKDDVAQTLVLEVQGADREDEFSLPNDFWVNITGADPLDDEPAVPKRHFLSASEALKILRKIPESAIGKLGMNGLVARPEGLVMKCVPVPPNCIRIAEHKFPDHMAEVRFGSDRVTRTLQNLLTEIKRNHRTRGGTATQRAKRDESRALQILTAEYLREKGAPKVCALSFSKYSTVVEGVSWTNSGNASSFEKQWQLISVHCYNVIRCFHTELRLSGVDSSYSGTMQLPEAFLLPSNRNMVNIEFSMRSGNS</sequence>
<dbReference type="EMBL" id="CM026428">
    <property type="protein sequence ID" value="KAG0566265.1"/>
    <property type="molecule type" value="Genomic_DNA"/>
</dbReference>
<dbReference type="Proteomes" id="UP000822688">
    <property type="component" value="Chromosome 7"/>
</dbReference>
<reference evidence="7" key="1">
    <citation type="submission" date="2020-06" db="EMBL/GenBank/DDBJ databases">
        <title>WGS assembly of Ceratodon purpureus strain R40.</title>
        <authorList>
            <person name="Carey S.B."/>
            <person name="Jenkins J."/>
            <person name="Shu S."/>
            <person name="Lovell J.T."/>
            <person name="Sreedasyam A."/>
            <person name="Maumus F."/>
            <person name="Tiley G.P."/>
            <person name="Fernandez-Pozo N."/>
            <person name="Barry K."/>
            <person name="Chen C."/>
            <person name="Wang M."/>
            <person name="Lipzen A."/>
            <person name="Daum C."/>
            <person name="Saski C.A."/>
            <person name="Payton A.C."/>
            <person name="Mcbreen J.C."/>
            <person name="Conrad R.E."/>
            <person name="Kollar L.M."/>
            <person name="Olsson S."/>
            <person name="Huttunen S."/>
            <person name="Landis J.B."/>
            <person name="Wickett N.J."/>
            <person name="Johnson M.G."/>
            <person name="Rensing S.A."/>
            <person name="Grimwood J."/>
            <person name="Schmutz J."/>
            <person name="Mcdaniel S.F."/>
        </authorList>
    </citation>
    <scope>NUCLEOTIDE SEQUENCE</scope>
    <source>
        <strain evidence="7">R40</strain>
    </source>
</reference>
<keyword evidence="5" id="KW-0804">Transcription</keyword>
<dbReference type="SUPFAM" id="SSF64484">
    <property type="entry name" value="beta and beta-prime subunits of DNA dependent RNA-polymerase"/>
    <property type="match status" value="1"/>
</dbReference>
<dbReference type="GO" id="GO:0000428">
    <property type="term" value="C:DNA-directed RNA polymerase complex"/>
    <property type="evidence" value="ECO:0007669"/>
    <property type="project" value="UniProtKB-KW"/>
</dbReference>
<comment type="caution">
    <text evidence="7">The sequence shown here is derived from an EMBL/GenBank/DDBJ whole genome shotgun (WGS) entry which is preliminary data.</text>
</comment>
<dbReference type="GO" id="GO:0003899">
    <property type="term" value="F:DNA-directed RNA polymerase activity"/>
    <property type="evidence" value="ECO:0007669"/>
    <property type="project" value="UniProtKB-EC"/>
</dbReference>
<dbReference type="GO" id="GO:0006351">
    <property type="term" value="P:DNA-templated transcription"/>
    <property type="evidence" value="ECO:0007669"/>
    <property type="project" value="InterPro"/>
</dbReference>
<name>A0A8T0H668_CERPU</name>
<organism evidence="7 8">
    <name type="scientific">Ceratodon purpureus</name>
    <name type="common">Fire moss</name>
    <name type="synonym">Dicranum purpureum</name>
    <dbReference type="NCBI Taxonomy" id="3225"/>
    <lineage>
        <taxon>Eukaryota</taxon>
        <taxon>Viridiplantae</taxon>
        <taxon>Streptophyta</taxon>
        <taxon>Embryophyta</taxon>
        <taxon>Bryophyta</taxon>
        <taxon>Bryophytina</taxon>
        <taxon>Bryopsida</taxon>
        <taxon>Dicranidae</taxon>
        <taxon>Pseudoditrichales</taxon>
        <taxon>Ditrichaceae</taxon>
        <taxon>Ceratodon</taxon>
    </lineage>
</organism>
<evidence type="ECO:0000256" key="1">
    <source>
        <dbReference type="ARBA" id="ARBA00012418"/>
    </source>
</evidence>
<evidence type="ECO:0000256" key="5">
    <source>
        <dbReference type="ARBA" id="ARBA00023163"/>
    </source>
</evidence>